<dbReference type="PANTHER" id="PTHR45931:SF3">
    <property type="entry name" value="RING ZINC FINGER-CONTAINING PROTEIN"/>
    <property type="match status" value="1"/>
</dbReference>
<dbReference type="Pfam" id="PF13639">
    <property type="entry name" value="zf-RING_2"/>
    <property type="match status" value="1"/>
</dbReference>
<organism evidence="8 10">
    <name type="scientific">Cannabis sativa</name>
    <name type="common">Hemp</name>
    <name type="synonym">Marijuana</name>
    <dbReference type="NCBI Taxonomy" id="3483"/>
    <lineage>
        <taxon>Eukaryota</taxon>
        <taxon>Viridiplantae</taxon>
        <taxon>Streptophyta</taxon>
        <taxon>Embryophyta</taxon>
        <taxon>Tracheophyta</taxon>
        <taxon>Spermatophyta</taxon>
        <taxon>Magnoliopsida</taxon>
        <taxon>eudicotyledons</taxon>
        <taxon>Gunneridae</taxon>
        <taxon>Pentapetalae</taxon>
        <taxon>rosids</taxon>
        <taxon>fabids</taxon>
        <taxon>Rosales</taxon>
        <taxon>Cannabaceae</taxon>
        <taxon>Cannabis</taxon>
    </lineage>
</organism>
<evidence type="ECO:0000256" key="3">
    <source>
        <dbReference type="ARBA" id="ARBA00022833"/>
    </source>
</evidence>
<dbReference type="Gene3D" id="3.30.40.10">
    <property type="entry name" value="Zinc/RING finger domain, C3HC4 (zinc finger)"/>
    <property type="match status" value="1"/>
</dbReference>
<dbReference type="InterPro" id="IPR013083">
    <property type="entry name" value="Znf_RING/FYVE/PHD"/>
</dbReference>
<feature type="domain" description="RING-type" evidence="6">
    <location>
        <begin position="267"/>
        <end position="308"/>
    </location>
</feature>
<dbReference type="Proteomes" id="UP000583929">
    <property type="component" value="Unassembled WGS sequence"/>
</dbReference>
<evidence type="ECO:0000256" key="2">
    <source>
        <dbReference type="ARBA" id="ARBA00022771"/>
    </source>
</evidence>
<dbReference type="EMBL" id="JAATIQ010000101">
    <property type="protein sequence ID" value="KAF4382339.1"/>
    <property type="molecule type" value="Genomic_DNA"/>
</dbReference>
<dbReference type="GO" id="GO:0006511">
    <property type="term" value="P:ubiquitin-dependent protein catabolic process"/>
    <property type="evidence" value="ECO:0007669"/>
    <property type="project" value="TreeGrafter"/>
</dbReference>
<dbReference type="SMART" id="SM00184">
    <property type="entry name" value="RING"/>
    <property type="match status" value="1"/>
</dbReference>
<evidence type="ECO:0000313" key="7">
    <source>
        <dbReference type="EMBL" id="KAF4364380.1"/>
    </source>
</evidence>
<evidence type="ECO:0000256" key="5">
    <source>
        <dbReference type="SAM" id="MobiDB-lite"/>
    </source>
</evidence>
<comment type="caution">
    <text evidence="8">The sequence shown here is derived from an EMBL/GenBank/DDBJ whole genome shotgun (WGS) entry which is preliminary data.</text>
</comment>
<dbReference type="InterPro" id="IPR001841">
    <property type="entry name" value="Znf_RING"/>
</dbReference>
<feature type="compositionally biased region" description="Basic residues" evidence="5">
    <location>
        <begin position="41"/>
        <end position="53"/>
    </location>
</feature>
<name>A0A7J6GJJ8_CANSA</name>
<dbReference type="InterPro" id="IPR051834">
    <property type="entry name" value="RING_finger_E3_ligase"/>
</dbReference>
<dbReference type="PROSITE" id="PS50089">
    <property type="entry name" value="ZF_RING_2"/>
    <property type="match status" value="1"/>
</dbReference>
<keyword evidence="2 4" id="KW-0863">Zinc-finger</keyword>
<keyword evidence="3" id="KW-0862">Zinc</keyword>
<gene>
    <name evidence="7" type="ORF">F8388_006957</name>
    <name evidence="8" type="ORF">G4B88_011291</name>
</gene>
<reference evidence="9 10" key="1">
    <citation type="journal article" date="2020" name="bioRxiv">
        <title>Sequence and annotation of 42 cannabis genomes reveals extensive copy number variation in cannabinoid synthesis and pathogen resistance genes.</title>
        <authorList>
            <person name="Mckernan K.J."/>
            <person name="Helbert Y."/>
            <person name="Kane L.T."/>
            <person name="Ebling H."/>
            <person name="Zhang L."/>
            <person name="Liu B."/>
            <person name="Eaton Z."/>
            <person name="Mclaughlin S."/>
            <person name="Kingan S."/>
            <person name="Baybayan P."/>
            <person name="Concepcion G."/>
            <person name="Jordan M."/>
            <person name="Riva A."/>
            <person name="Barbazuk W."/>
            <person name="Harkins T."/>
        </authorList>
    </citation>
    <scope>NUCLEOTIDE SEQUENCE [LARGE SCALE GENOMIC DNA]</scope>
    <source>
        <strain evidence="9 10">cv. Jamaican Lion 4</strain>
        <strain evidence="8">Father</strain>
        <strain evidence="7">Mother</strain>
        <tissue evidence="8">Leaf</tissue>
    </source>
</reference>
<feature type="region of interest" description="Disordered" evidence="5">
    <location>
        <begin position="168"/>
        <end position="187"/>
    </location>
</feature>
<evidence type="ECO:0000256" key="4">
    <source>
        <dbReference type="PROSITE-ProRule" id="PRU00175"/>
    </source>
</evidence>
<dbReference type="GO" id="GO:0005634">
    <property type="term" value="C:nucleus"/>
    <property type="evidence" value="ECO:0007669"/>
    <property type="project" value="TreeGrafter"/>
</dbReference>
<evidence type="ECO:0000313" key="10">
    <source>
        <dbReference type="Proteomes" id="UP000583929"/>
    </source>
</evidence>
<accession>A0A7J6GJJ8</accession>
<dbReference type="GO" id="GO:0008270">
    <property type="term" value="F:zinc ion binding"/>
    <property type="evidence" value="ECO:0007669"/>
    <property type="project" value="UniProtKB-KW"/>
</dbReference>
<dbReference type="GO" id="GO:0061630">
    <property type="term" value="F:ubiquitin protein ligase activity"/>
    <property type="evidence" value="ECO:0007669"/>
    <property type="project" value="TreeGrafter"/>
</dbReference>
<feature type="region of interest" description="Disordered" evidence="5">
    <location>
        <begin position="19"/>
        <end position="57"/>
    </location>
</feature>
<keyword evidence="1" id="KW-0479">Metal-binding</keyword>
<dbReference type="Proteomes" id="UP000525078">
    <property type="component" value="Unassembled WGS sequence"/>
</dbReference>
<evidence type="ECO:0000313" key="9">
    <source>
        <dbReference type="Proteomes" id="UP000525078"/>
    </source>
</evidence>
<sequence length="321" mass="36181">MTSASELFYTRRSRFGRTSLDLGLDSSPPPDRSFHHSVNQNRRHHHNNHHGSNHRHDIDGCDPLRRYPHSRHISHRVSNQKDRCHCHAFRIDKELAITFVSGLSFGFGQSVSSSNRIDTENFISPSSRQSVTANERLPGAVLLARARLRERLRGVTLSGSRSVCCNLGRPRGRSTSNSDRIHLRPGDDLRPFNARDWDAESSTSLSTDRSPSTNLSSQTVRLQILREQNEKPHGLTQEALSSLQLELFSGKETDADAAVVFSAPQDCSICLESFIQGDQLICLPCDHRFHAGCLDPWVRIRGDCPYCRRAILVKKRTVKSL</sequence>
<dbReference type="EMBL" id="JAATIP010000167">
    <property type="protein sequence ID" value="KAF4364380.1"/>
    <property type="molecule type" value="Genomic_DNA"/>
</dbReference>
<proteinExistence type="predicted"/>
<dbReference type="AlphaFoldDB" id="A0A7J6GJJ8"/>
<dbReference type="SUPFAM" id="SSF57850">
    <property type="entry name" value="RING/U-box"/>
    <property type="match status" value="1"/>
</dbReference>
<dbReference type="PANTHER" id="PTHR45931">
    <property type="entry name" value="SI:CH211-59O9.10"/>
    <property type="match status" value="1"/>
</dbReference>
<evidence type="ECO:0000256" key="1">
    <source>
        <dbReference type="ARBA" id="ARBA00022723"/>
    </source>
</evidence>
<protein>
    <recommendedName>
        <fullName evidence="6">RING-type domain-containing protein</fullName>
    </recommendedName>
</protein>
<evidence type="ECO:0000259" key="6">
    <source>
        <dbReference type="PROSITE" id="PS50089"/>
    </source>
</evidence>
<keyword evidence="10" id="KW-1185">Reference proteome</keyword>
<evidence type="ECO:0000313" key="8">
    <source>
        <dbReference type="EMBL" id="KAF4382339.1"/>
    </source>
</evidence>